<dbReference type="Proteomes" id="UP000431684">
    <property type="component" value="Unassembled WGS sequence"/>
</dbReference>
<sequence length="120" mass="12648">MTTFPATMFPASAPVGKGADFLNIMAQLGNAYSNSFQSSTQEIWLSSFRIVQEHTARALVNASQECAAALARNAAEVGQRSFSDIVGANQQALTMFGSAFTNAVMAGAAPQNYLRLLAPA</sequence>
<proteinExistence type="predicted"/>
<keyword evidence="2" id="KW-1185">Reference proteome</keyword>
<dbReference type="RefSeq" id="WP_155710886.1">
    <property type="nucleotide sequence ID" value="NZ_BMWU01000063.1"/>
</dbReference>
<evidence type="ECO:0000313" key="1">
    <source>
        <dbReference type="EMBL" id="MUI15163.1"/>
    </source>
</evidence>
<accession>A0A6I3XL41</accession>
<evidence type="ECO:0008006" key="3">
    <source>
        <dbReference type="Google" id="ProtNLM"/>
    </source>
</evidence>
<reference evidence="1 2" key="1">
    <citation type="submission" date="2019-11" db="EMBL/GenBank/DDBJ databases">
        <title>Draft Genome Sequences of Six Type Strains of the Genus Massilia.</title>
        <authorList>
            <person name="Miess H."/>
            <person name="Frediansyah A."/>
            <person name="Goeker M."/>
            <person name="Gross H."/>
        </authorList>
    </citation>
    <scope>NUCLEOTIDE SEQUENCE [LARGE SCALE GENOMIC DNA]</scope>
    <source>
        <strain evidence="1 2">DSM 17513</strain>
    </source>
</reference>
<gene>
    <name evidence="1" type="ORF">GJV26_22235</name>
</gene>
<name>A0A6I3XL41_9BURK</name>
<dbReference type="AlphaFoldDB" id="A0A6I3XL41"/>
<comment type="caution">
    <text evidence="1">The sequence shown here is derived from an EMBL/GenBank/DDBJ whole genome shotgun (WGS) entry which is preliminary data.</text>
</comment>
<protein>
    <recommendedName>
        <fullName evidence="3">Phasin domain-containing protein</fullName>
    </recommendedName>
</protein>
<dbReference type="EMBL" id="WNWM01000002">
    <property type="protein sequence ID" value="MUI15163.1"/>
    <property type="molecule type" value="Genomic_DNA"/>
</dbReference>
<organism evidence="1 2">
    <name type="scientific">Pseudoduganella dura</name>
    <dbReference type="NCBI Taxonomy" id="321982"/>
    <lineage>
        <taxon>Bacteria</taxon>
        <taxon>Pseudomonadati</taxon>
        <taxon>Pseudomonadota</taxon>
        <taxon>Betaproteobacteria</taxon>
        <taxon>Burkholderiales</taxon>
        <taxon>Oxalobacteraceae</taxon>
        <taxon>Telluria group</taxon>
        <taxon>Pseudoduganella</taxon>
    </lineage>
</organism>
<evidence type="ECO:0000313" key="2">
    <source>
        <dbReference type="Proteomes" id="UP000431684"/>
    </source>
</evidence>
<dbReference type="OrthoDB" id="8757464at2"/>